<keyword evidence="3 6" id="KW-0489">Methyltransferase</keyword>
<keyword evidence="8" id="KW-1185">Reference proteome</keyword>
<proteinExistence type="inferred from homology"/>
<dbReference type="RefSeq" id="WP_147493728.1">
    <property type="nucleotide sequence ID" value="NZ_CP041659.1"/>
</dbReference>
<evidence type="ECO:0000256" key="2">
    <source>
        <dbReference type="ARBA" id="ARBA00022490"/>
    </source>
</evidence>
<evidence type="ECO:0000256" key="5">
    <source>
        <dbReference type="ARBA" id="ARBA00022691"/>
    </source>
</evidence>
<dbReference type="InterPro" id="IPR004498">
    <property type="entry name" value="Ribosomal_PrmA_MeTrfase"/>
</dbReference>
<sequence>MSWRVTLHCNRVEAEALSKGEDLFVHADQPPVIVADEPDPHAPDDWRIHAYFAEQPSTQELILLRRLAPGREPEIEHLEDTTDWVVQSQSGLEPIRAGRFFVHTPMHFSDRPNDTINFEIDAGLAFGTGQHDTTAGCLAALDRLQVAGKQFRNLADVGTGTGLLAFAAMALWPDAKAIATDIDPVSIDVTRDNAAINAIRVGHGAGEVLLAVADGMDHPLLAARAPFDLLIANILAGPLVELAPSFARACTPGATIVLAGLLDTQADAVIAAYEAQGCTLTERGAGEWCVLVLESGR</sequence>
<dbReference type="GO" id="GO:0005737">
    <property type="term" value="C:cytoplasm"/>
    <property type="evidence" value="ECO:0007669"/>
    <property type="project" value="UniProtKB-SubCell"/>
</dbReference>
<accession>A0A516IR52</accession>
<dbReference type="InterPro" id="IPR029063">
    <property type="entry name" value="SAM-dependent_MTases_sf"/>
</dbReference>
<dbReference type="CDD" id="cd02440">
    <property type="entry name" value="AdoMet_MTases"/>
    <property type="match status" value="1"/>
</dbReference>
<evidence type="ECO:0000313" key="7">
    <source>
        <dbReference type="EMBL" id="QDP19274.1"/>
    </source>
</evidence>
<name>A0A516IR52_9SPHN</name>
<dbReference type="GO" id="GO:0005840">
    <property type="term" value="C:ribosome"/>
    <property type="evidence" value="ECO:0007669"/>
    <property type="project" value="UniProtKB-KW"/>
</dbReference>
<feature type="binding site" evidence="6">
    <location>
        <position position="233"/>
    </location>
    <ligand>
        <name>S-adenosyl-L-methionine</name>
        <dbReference type="ChEBI" id="CHEBI:59789"/>
    </ligand>
</feature>
<comment type="function">
    <text evidence="6">Methylates ribosomal protein L11.</text>
</comment>
<dbReference type="Gene3D" id="3.40.50.150">
    <property type="entry name" value="Vaccinia Virus protein VP39"/>
    <property type="match status" value="1"/>
</dbReference>
<dbReference type="SUPFAM" id="SSF53335">
    <property type="entry name" value="S-adenosyl-L-methionine-dependent methyltransferases"/>
    <property type="match status" value="1"/>
</dbReference>
<dbReference type="GO" id="GO:0016279">
    <property type="term" value="F:protein-lysine N-methyltransferase activity"/>
    <property type="evidence" value="ECO:0007669"/>
    <property type="project" value="RHEA"/>
</dbReference>
<comment type="similarity">
    <text evidence="1 6">Belongs to the methyltransferase superfamily. PrmA family.</text>
</comment>
<organism evidence="7 8">
    <name type="scientific">Sphingomonas xanthus</name>
    <dbReference type="NCBI Taxonomy" id="2594473"/>
    <lineage>
        <taxon>Bacteria</taxon>
        <taxon>Pseudomonadati</taxon>
        <taxon>Pseudomonadota</taxon>
        <taxon>Alphaproteobacteria</taxon>
        <taxon>Sphingomonadales</taxon>
        <taxon>Sphingomonadaceae</taxon>
        <taxon>Sphingomonas</taxon>
    </lineage>
</organism>
<feature type="binding site" evidence="6">
    <location>
        <position position="158"/>
    </location>
    <ligand>
        <name>S-adenosyl-L-methionine</name>
        <dbReference type="ChEBI" id="CHEBI:59789"/>
    </ligand>
</feature>
<dbReference type="PANTHER" id="PTHR43648">
    <property type="entry name" value="ELECTRON TRANSFER FLAVOPROTEIN BETA SUBUNIT LYSINE METHYLTRANSFERASE"/>
    <property type="match status" value="1"/>
</dbReference>
<dbReference type="EC" id="2.1.1.-" evidence="6"/>
<dbReference type="OrthoDB" id="9785995at2"/>
<reference evidence="7 8" key="1">
    <citation type="submission" date="2019-07" db="EMBL/GenBank/DDBJ databases">
        <title>Sphingomonas AE3 Genome sequencing and assembly.</title>
        <authorList>
            <person name="Kim H."/>
        </authorList>
    </citation>
    <scope>NUCLEOTIDE SEQUENCE [LARGE SCALE GENOMIC DNA]</scope>
    <source>
        <strain evidence="7 8">AE3</strain>
    </source>
</reference>
<dbReference type="EMBL" id="CP041659">
    <property type="protein sequence ID" value="QDP19274.1"/>
    <property type="molecule type" value="Genomic_DNA"/>
</dbReference>
<keyword evidence="4 6" id="KW-0808">Transferase</keyword>
<dbReference type="PANTHER" id="PTHR43648:SF1">
    <property type="entry name" value="ELECTRON TRANSFER FLAVOPROTEIN BETA SUBUNIT LYSINE METHYLTRANSFERASE"/>
    <property type="match status" value="1"/>
</dbReference>
<dbReference type="KEGG" id="sxa:FMM02_04415"/>
<feature type="binding site" evidence="6">
    <location>
        <position position="134"/>
    </location>
    <ligand>
        <name>S-adenosyl-L-methionine</name>
        <dbReference type="ChEBI" id="CHEBI:59789"/>
    </ligand>
</feature>
<protein>
    <recommendedName>
        <fullName evidence="6">Ribosomal protein L11 methyltransferase</fullName>
        <shortName evidence="6">L11 Mtase</shortName>
        <ecNumber evidence="6">2.1.1.-</ecNumber>
    </recommendedName>
</protein>
<evidence type="ECO:0000256" key="3">
    <source>
        <dbReference type="ARBA" id="ARBA00022603"/>
    </source>
</evidence>
<dbReference type="Pfam" id="PF06325">
    <property type="entry name" value="PrmA"/>
    <property type="match status" value="1"/>
</dbReference>
<evidence type="ECO:0000256" key="6">
    <source>
        <dbReference type="HAMAP-Rule" id="MF_00735"/>
    </source>
</evidence>
<evidence type="ECO:0000256" key="4">
    <source>
        <dbReference type="ARBA" id="ARBA00022679"/>
    </source>
</evidence>
<evidence type="ECO:0000256" key="1">
    <source>
        <dbReference type="ARBA" id="ARBA00009741"/>
    </source>
</evidence>
<evidence type="ECO:0000313" key="8">
    <source>
        <dbReference type="Proteomes" id="UP000321857"/>
    </source>
</evidence>
<dbReference type="HAMAP" id="MF_00735">
    <property type="entry name" value="Methyltr_PrmA"/>
    <property type="match status" value="1"/>
</dbReference>
<keyword evidence="2 6" id="KW-0963">Cytoplasm</keyword>
<dbReference type="AlphaFoldDB" id="A0A516IR52"/>
<comment type="subcellular location">
    <subcellularLocation>
        <location evidence="6">Cytoplasm</location>
    </subcellularLocation>
</comment>
<keyword evidence="5 6" id="KW-0949">S-adenosyl-L-methionine</keyword>
<comment type="catalytic activity">
    <reaction evidence="6">
        <text>L-lysyl-[protein] + 3 S-adenosyl-L-methionine = N(6),N(6),N(6)-trimethyl-L-lysyl-[protein] + 3 S-adenosyl-L-homocysteine + 3 H(+)</text>
        <dbReference type="Rhea" id="RHEA:54192"/>
        <dbReference type="Rhea" id="RHEA-COMP:9752"/>
        <dbReference type="Rhea" id="RHEA-COMP:13826"/>
        <dbReference type="ChEBI" id="CHEBI:15378"/>
        <dbReference type="ChEBI" id="CHEBI:29969"/>
        <dbReference type="ChEBI" id="CHEBI:57856"/>
        <dbReference type="ChEBI" id="CHEBI:59789"/>
        <dbReference type="ChEBI" id="CHEBI:61961"/>
    </reaction>
</comment>
<dbReference type="InterPro" id="IPR050078">
    <property type="entry name" value="Ribosomal_L11_MeTrfase_PrmA"/>
</dbReference>
<feature type="binding site" evidence="6">
    <location>
        <position position="181"/>
    </location>
    <ligand>
        <name>S-adenosyl-L-methionine</name>
        <dbReference type="ChEBI" id="CHEBI:59789"/>
    </ligand>
</feature>
<dbReference type="GO" id="GO:0032259">
    <property type="term" value="P:methylation"/>
    <property type="evidence" value="ECO:0007669"/>
    <property type="project" value="UniProtKB-KW"/>
</dbReference>
<keyword evidence="7" id="KW-0689">Ribosomal protein</keyword>
<keyword evidence="7" id="KW-0687">Ribonucleoprotein</keyword>
<gene>
    <name evidence="6" type="primary">prmA</name>
    <name evidence="7" type="ORF">FMM02_04415</name>
</gene>
<dbReference type="Proteomes" id="UP000321857">
    <property type="component" value="Chromosome"/>
</dbReference>